<organism evidence="10 11">
    <name type="scientific">Quadrisphaera setariae</name>
    <dbReference type="NCBI Taxonomy" id="2593304"/>
    <lineage>
        <taxon>Bacteria</taxon>
        <taxon>Bacillati</taxon>
        <taxon>Actinomycetota</taxon>
        <taxon>Actinomycetes</taxon>
        <taxon>Kineosporiales</taxon>
        <taxon>Kineosporiaceae</taxon>
        <taxon>Quadrisphaera</taxon>
    </lineage>
</organism>
<evidence type="ECO:0000256" key="3">
    <source>
        <dbReference type="ARBA" id="ARBA00023004"/>
    </source>
</evidence>
<dbReference type="PANTHER" id="PTHR30204">
    <property type="entry name" value="REDOX-CYCLING DRUG-SENSING TRANSCRIPTIONAL ACTIVATOR SOXR"/>
    <property type="match status" value="1"/>
</dbReference>
<dbReference type="InterPro" id="IPR047057">
    <property type="entry name" value="MerR_fam"/>
</dbReference>
<evidence type="ECO:0000256" key="5">
    <source>
        <dbReference type="ARBA" id="ARBA00023015"/>
    </source>
</evidence>
<dbReference type="EMBL" id="VKAC01000007">
    <property type="protein sequence ID" value="TXR55881.1"/>
    <property type="molecule type" value="Genomic_DNA"/>
</dbReference>
<accession>A0A5C8ZFD8</accession>
<keyword evidence="2" id="KW-0479">Metal-binding</keyword>
<evidence type="ECO:0000256" key="4">
    <source>
        <dbReference type="ARBA" id="ARBA00023014"/>
    </source>
</evidence>
<dbReference type="NCBIfam" id="TIGR01950">
    <property type="entry name" value="SoxR"/>
    <property type="match status" value="1"/>
</dbReference>
<comment type="caution">
    <text evidence="10">The sequence shown here is derived from an EMBL/GenBank/DDBJ whole genome shotgun (WGS) entry which is preliminary data.</text>
</comment>
<dbReference type="RefSeq" id="WP_147926934.1">
    <property type="nucleotide sequence ID" value="NZ_VKAC01000007.1"/>
</dbReference>
<keyword evidence="1" id="KW-0001">2Fe-2S</keyword>
<dbReference type="Gene3D" id="1.10.1660.10">
    <property type="match status" value="1"/>
</dbReference>
<dbReference type="PROSITE" id="PS00552">
    <property type="entry name" value="HTH_MERR_1"/>
    <property type="match status" value="1"/>
</dbReference>
<evidence type="ECO:0000256" key="8">
    <source>
        <dbReference type="SAM" id="MobiDB-lite"/>
    </source>
</evidence>
<keyword evidence="5" id="KW-0805">Transcription regulation</keyword>
<sequence length="159" mass="16942">MVGPEDLLSVGEVSRRTGVAVSALHFYERRGLITSRRAPSGHRRYPRHMLRRVSLLVIARRIGVPLDDVAAALADLPPDRAPTRAEWARVSGAWREDLARRRRAIEALEAQLEGCIGCGCLSMDSCTLSNPDDALGRGARGPVRVLPDPGGTGGAGGAG</sequence>
<dbReference type="InterPro" id="IPR010211">
    <property type="entry name" value="Redox-sen_tscrpt-act_SoxR"/>
</dbReference>
<dbReference type="AlphaFoldDB" id="A0A5C8ZFD8"/>
<dbReference type="GO" id="GO:0051537">
    <property type="term" value="F:2 iron, 2 sulfur cluster binding"/>
    <property type="evidence" value="ECO:0007669"/>
    <property type="project" value="UniProtKB-KW"/>
</dbReference>
<dbReference type="InterPro" id="IPR015358">
    <property type="entry name" value="Tscrpt_reg_MerR_DNA-bd"/>
</dbReference>
<dbReference type="GO" id="GO:0046872">
    <property type="term" value="F:metal ion binding"/>
    <property type="evidence" value="ECO:0007669"/>
    <property type="project" value="UniProtKB-KW"/>
</dbReference>
<keyword evidence="11" id="KW-1185">Reference proteome</keyword>
<dbReference type="SMART" id="SM00422">
    <property type="entry name" value="HTH_MERR"/>
    <property type="match status" value="1"/>
</dbReference>
<reference evidence="10 11" key="1">
    <citation type="submission" date="2019-07" db="EMBL/GenBank/DDBJ databases">
        <title>Quadrisphaera sp. strain DD2A genome sequencing and assembly.</title>
        <authorList>
            <person name="Kim I."/>
        </authorList>
    </citation>
    <scope>NUCLEOTIDE SEQUENCE [LARGE SCALE GENOMIC DNA]</scope>
    <source>
        <strain evidence="10 11">DD2A</strain>
    </source>
</reference>
<dbReference type="SUPFAM" id="SSF46955">
    <property type="entry name" value="Putative DNA-binding domain"/>
    <property type="match status" value="1"/>
</dbReference>
<dbReference type="PROSITE" id="PS50937">
    <property type="entry name" value="HTH_MERR_2"/>
    <property type="match status" value="1"/>
</dbReference>
<evidence type="ECO:0000256" key="7">
    <source>
        <dbReference type="ARBA" id="ARBA00023163"/>
    </source>
</evidence>
<evidence type="ECO:0000256" key="1">
    <source>
        <dbReference type="ARBA" id="ARBA00022714"/>
    </source>
</evidence>
<protein>
    <submittedName>
        <fullName evidence="10">Redox-sensitive transcriptional activator SoxR</fullName>
    </submittedName>
</protein>
<evidence type="ECO:0000313" key="10">
    <source>
        <dbReference type="EMBL" id="TXR55881.1"/>
    </source>
</evidence>
<feature type="domain" description="HTH merR-type" evidence="9">
    <location>
        <begin position="7"/>
        <end position="75"/>
    </location>
</feature>
<dbReference type="Proteomes" id="UP000321234">
    <property type="component" value="Unassembled WGS sequence"/>
</dbReference>
<dbReference type="InterPro" id="IPR000551">
    <property type="entry name" value="MerR-type_HTH_dom"/>
</dbReference>
<name>A0A5C8ZFD8_9ACTN</name>
<feature type="compositionally biased region" description="Gly residues" evidence="8">
    <location>
        <begin position="150"/>
        <end position="159"/>
    </location>
</feature>
<dbReference type="Pfam" id="PF09278">
    <property type="entry name" value="MerR-DNA-bind"/>
    <property type="match status" value="1"/>
</dbReference>
<dbReference type="OrthoDB" id="9802944at2"/>
<evidence type="ECO:0000256" key="6">
    <source>
        <dbReference type="ARBA" id="ARBA00023125"/>
    </source>
</evidence>
<dbReference type="GO" id="GO:0006979">
    <property type="term" value="P:response to oxidative stress"/>
    <property type="evidence" value="ECO:0007669"/>
    <property type="project" value="InterPro"/>
</dbReference>
<dbReference type="Pfam" id="PF00376">
    <property type="entry name" value="MerR"/>
    <property type="match status" value="1"/>
</dbReference>
<evidence type="ECO:0000259" key="9">
    <source>
        <dbReference type="PROSITE" id="PS50937"/>
    </source>
</evidence>
<evidence type="ECO:0000313" key="11">
    <source>
        <dbReference type="Proteomes" id="UP000321234"/>
    </source>
</evidence>
<keyword evidence="4" id="KW-0411">Iron-sulfur</keyword>
<dbReference type="PANTHER" id="PTHR30204:SF0">
    <property type="entry name" value="REDOX-SENSITIVE TRANSCRIPTIONAL ACTIVATOR SOXR"/>
    <property type="match status" value="1"/>
</dbReference>
<gene>
    <name evidence="10" type="primary">soxR</name>
    <name evidence="10" type="ORF">FMM08_13840</name>
</gene>
<keyword evidence="3" id="KW-0408">Iron</keyword>
<dbReference type="PRINTS" id="PR00040">
    <property type="entry name" value="HTHMERR"/>
</dbReference>
<keyword evidence="6" id="KW-0238">DNA-binding</keyword>
<evidence type="ECO:0000256" key="2">
    <source>
        <dbReference type="ARBA" id="ARBA00022723"/>
    </source>
</evidence>
<proteinExistence type="predicted"/>
<dbReference type="InterPro" id="IPR009061">
    <property type="entry name" value="DNA-bd_dom_put_sf"/>
</dbReference>
<feature type="region of interest" description="Disordered" evidence="8">
    <location>
        <begin position="138"/>
        <end position="159"/>
    </location>
</feature>
<keyword evidence="7" id="KW-0804">Transcription</keyword>
<dbReference type="GO" id="GO:0003700">
    <property type="term" value="F:DNA-binding transcription factor activity"/>
    <property type="evidence" value="ECO:0007669"/>
    <property type="project" value="InterPro"/>
</dbReference>
<dbReference type="GO" id="GO:0003677">
    <property type="term" value="F:DNA binding"/>
    <property type="evidence" value="ECO:0007669"/>
    <property type="project" value="UniProtKB-KW"/>
</dbReference>